<dbReference type="InterPro" id="IPR035930">
    <property type="entry name" value="FomD-like_sf"/>
</dbReference>
<dbReference type="PANTHER" id="PTHR39159">
    <property type="match status" value="1"/>
</dbReference>
<reference evidence="4" key="1">
    <citation type="journal article" date="2019" name="Int. J. Syst. Evol. Microbiol.">
        <title>The Global Catalogue of Microorganisms (GCM) 10K type strain sequencing project: providing services to taxonomists for standard genome sequencing and annotation.</title>
        <authorList>
            <consortium name="The Broad Institute Genomics Platform"/>
            <consortium name="The Broad Institute Genome Sequencing Center for Infectious Disease"/>
            <person name="Wu L."/>
            <person name="Ma J."/>
        </authorList>
    </citation>
    <scope>NUCLEOTIDE SEQUENCE [LARGE SCALE GENOMIC DNA]</scope>
    <source>
        <strain evidence="4">CGMCC 4.1437</strain>
    </source>
</reference>
<dbReference type="EMBL" id="JBHSOF010000035">
    <property type="protein sequence ID" value="MFC5666067.1"/>
    <property type="molecule type" value="Genomic_DNA"/>
</dbReference>
<dbReference type="PANTHER" id="PTHR39159:SF1">
    <property type="entry name" value="UPF0374 PROTEIN YGAC"/>
    <property type="match status" value="1"/>
</dbReference>
<dbReference type="RefSeq" id="WP_380227742.1">
    <property type="nucleotide sequence ID" value="NZ_JBHSOF010000035.1"/>
</dbReference>
<dbReference type="InterPro" id="IPR050212">
    <property type="entry name" value="Ntdp-like"/>
</dbReference>
<organism evidence="3 4">
    <name type="scientific">Kitasatospora misakiensis</name>
    <dbReference type="NCBI Taxonomy" id="67330"/>
    <lineage>
        <taxon>Bacteria</taxon>
        <taxon>Bacillati</taxon>
        <taxon>Actinomycetota</taxon>
        <taxon>Actinomycetes</taxon>
        <taxon>Kitasatosporales</taxon>
        <taxon>Streptomycetaceae</taxon>
        <taxon>Kitasatospora</taxon>
    </lineage>
</organism>
<evidence type="ECO:0000313" key="4">
    <source>
        <dbReference type="Proteomes" id="UP001595975"/>
    </source>
</evidence>
<evidence type="ECO:0000313" key="3">
    <source>
        <dbReference type="EMBL" id="MFC5666067.1"/>
    </source>
</evidence>
<proteinExistence type="predicted"/>
<evidence type="ECO:0000259" key="2">
    <source>
        <dbReference type="Pfam" id="PF04167"/>
    </source>
</evidence>
<comment type="caution">
    <text evidence="3">The sequence shown here is derived from an EMBL/GenBank/DDBJ whole genome shotgun (WGS) entry which is preliminary data.</text>
</comment>
<dbReference type="InterPro" id="IPR007295">
    <property type="entry name" value="DUF402"/>
</dbReference>
<feature type="domain" description="DUF402" evidence="2">
    <location>
        <begin position="53"/>
        <end position="167"/>
    </location>
</feature>
<dbReference type="Gene3D" id="2.40.380.10">
    <property type="entry name" value="FomD-like"/>
    <property type="match status" value="1"/>
</dbReference>
<gene>
    <name evidence="3" type="ORF">ACFP3U_24200</name>
</gene>
<protein>
    <submittedName>
        <fullName evidence="3">DUF402 domain-containing protein</fullName>
    </submittedName>
</protein>
<accession>A0ABW0X6B5</accession>
<sequence length="191" mass="21735">MTPGQVVPRREILDGRVWLSYPVRVVTHEPDLLAVYLAHDTRLSFGEGEFSWGPHGWSTVADRWRSPGVLQLQRPGEAYAVWAFRDPATDELSGWYVNFQDPYRITADGVDTLDHELDLWIPADGGPYHWKDVEAFEERARTGGFTPEQAAAVRAEAAALAARIDRGDTWWSDRWTHWRPAERWTAPPPSA</sequence>
<keyword evidence="4" id="KW-1185">Reference proteome</keyword>
<dbReference type="SUPFAM" id="SSF159234">
    <property type="entry name" value="FomD-like"/>
    <property type="match status" value="1"/>
</dbReference>
<keyword evidence="1" id="KW-0378">Hydrolase</keyword>
<dbReference type="Pfam" id="PF04167">
    <property type="entry name" value="DUF402"/>
    <property type="match status" value="1"/>
</dbReference>
<dbReference type="Proteomes" id="UP001595975">
    <property type="component" value="Unassembled WGS sequence"/>
</dbReference>
<evidence type="ECO:0000256" key="1">
    <source>
        <dbReference type="ARBA" id="ARBA00022801"/>
    </source>
</evidence>
<name>A0ABW0X6B5_9ACTN</name>